<keyword evidence="1" id="KW-1133">Transmembrane helix</keyword>
<dbReference type="EMBL" id="JAVREQ010000017">
    <property type="protein sequence ID" value="MDT0380813.1"/>
    <property type="molecule type" value="Genomic_DNA"/>
</dbReference>
<evidence type="ECO:0000313" key="3">
    <source>
        <dbReference type="Proteomes" id="UP001183414"/>
    </source>
</evidence>
<keyword evidence="1" id="KW-0812">Transmembrane</keyword>
<sequence>MAHVSRVLHSEWTKVTTVRSTFWTLATAFVVTVGLGALIAAVTASTFNDMPPQQRATFDPTFVSFSGTTLGQLAMIAFGVLAVSSEYSTGMIRSSLGAVPQRGVFMASKIAVSTLLVLVVGMATSFSAFFMGQALLGEYSTSIGEENVLRAIIGGGIYMTLMALFSMGIAFLLRSPLLAFAILMPFFFLVSNILGAVEATRDVGMYLPDQAGSMIMSVVDGSMGSGDRPYGPWGGLLIMAGWVVVALLAGFVTVKKRDA</sequence>
<evidence type="ECO:0000313" key="2">
    <source>
        <dbReference type="EMBL" id="MDT0380813.1"/>
    </source>
</evidence>
<feature type="transmembrane region" description="Helical" evidence="1">
    <location>
        <begin position="177"/>
        <end position="197"/>
    </location>
</feature>
<reference evidence="3" key="1">
    <citation type="submission" date="2023-07" db="EMBL/GenBank/DDBJ databases">
        <title>30 novel species of actinomycetes from the DSMZ collection.</title>
        <authorList>
            <person name="Nouioui I."/>
        </authorList>
    </citation>
    <scope>NUCLEOTIDE SEQUENCE [LARGE SCALE GENOMIC DNA]</scope>
    <source>
        <strain evidence="3">DSM 42041</strain>
    </source>
</reference>
<gene>
    <name evidence="2" type="ORF">RM572_18835</name>
</gene>
<proteinExistence type="predicted"/>
<name>A0ABU2NXA1_9ACTN</name>
<feature type="transmembrane region" description="Helical" evidence="1">
    <location>
        <begin position="104"/>
        <end position="131"/>
    </location>
</feature>
<dbReference type="RefSeq" id="WP_311674524.1">
    <property type="nucleotide sequence ID" value="NZ_JAVREQ010000017.1"/>
</dbReference>
<protein>
    <submittedName>
        <fullName evidence="2">ABC transporter permease subunit</fullName>
    </submittedName>
</protein>
<keyword evidence="1" id="KW-0472">Membrane</keyword>
<organism evidence="2 3">
    <name type="scientific">Streptomyces hazeniae</name>
    <dbReference type="NCBI Taxonomy" id="3075538"/>
    <lineage>
        <taxon>Bacteria</taxon>
        <taxon>Bacillati</taxon>
        <taxon>Actinomycetota</taxon>
        <taxon>Actinomycetes</taxon>
        <taxon>Kitasatosporales</taxon>
        <taxon>Streptomycetaceae</taxon>
        <taxon>Streptomyces</taxon>
    </lineage>
</organism>
<feature type="transmembrane region" description="Helical" evidence="1">
    <location>
        <begin position="62"/>
        <end position="83"/>
    </location>
</feature>
<feature type="transmembrane region" description="Helical" evidence="1">
    <location>
        <begin position="151"/>
        <end position="172"/>
    </location>
</feature>
<comment type="caution">
    <text evidence="2">The sequence shown here is derived from an EMBL/GenBank/DDBJ whole genome shotgun (WGS) entry which is preliminary data.</text>
</comment>
<feature type="transmembrane region" description="Helical" evidence="1">
    <location>
        <begin position="233"/>
        <end position="254"/>
    </location>
</feature>
<feature type="transmembrane region" description="Helical" evidence="1">
    <location>
        <begin position="21"/>
        <end position="42"/>
    </location>
</feature>
<dbReference type="Proteomes" id="UP001183414">
    <property type="component" value="Unassembled WGS sequence"/>
</dbReference>
<accession>A0ABU2NXA1</accession>
<keyword evidence="3" id="KW-1185">Reference proteome</keyword>
<evidence type="ECO:0000256" key="1">
    <source>
        <dbReference type="SAM" id="Phobius"/>
    </source>
</evidence>